<dbReference type="STRING" id="64791.A0A151XDC3"/>
<dbReference type="AlphaFoldDB" id="A0A151XDC3"/>
<sequence length="82" mass="9582">MSINCSPRYKQGDYVLLRDSAIKPGKNRKLKLAYRSPYLVAKVLNKNRYIIRDIPRFNITQKPGNSILSSDRIKPWVKPMTF</sequence>
<gene>
    <name evidence="1" type="ORF">ALC60_02791</name>
</gene>
<dbReference type="Proteomes" id="UP000075809">
    <property type="component" value="Unassembled WGS sequence"/>
</dbReference>
<evidence type="ECO:0000313" key="1">
    <source>
        <dbReference type="EMBL" id="KYQ58371.1"/>
    </source>
</evidence>
<organism evidence="1 2">
    <name type="scientific">Mycetomoellerius zeteki</name>
    <dbReference type="NCBI Taxonomy" id="64791"/>
    <lineage>
        <taxon>Eukaryota</taxon>
        <taxon>Metazoa</taxon>
        <taxon>Ecdysozoa</taxon>
        <taxon>Arthropoda</taxon>
        <taxon>Hexapoda</taxon>
        <taxon>Insecta</taxon>
        <taxon>Pterygota</taxon>
        <taxon>Neoptera</taxon>
        <taxon>Endopterygota</taxon>
        <taxon>Hymenoptera</taxon>
        <taxon>Apocrita</taxon>
        <taxon>Aculeata</taxon>
        <taxon>Formicoidea</taxon>
        <taxon>Formicidae</taxon>
        <taxon>Myrmicinae</taxon>
        <taxon>Mycetomoellerius</taxon>
    </lineage>
</organism>
<reference evidence="1 2" key="1">
    <citation type="submission" date="2015-09" db="EMBL/GenBank/DDBJ databases">
        <title>Trachymyrmex zeteki WGS genome.</title>
        <authorList>
            <person name="Nygaard S."/>
            <person name="Hu H."/>
            <person name="Boomsma J."/>
            <person name="Zhang G."/>
        </authorList>
    </citation>
    <scope>NUCLEOTIDE SEQUENCE [LARGE SCALE GENOMIC DNA]</scope>
    <source>
        <strain evidence="1">Tzet28-1</strain>
        <tissue evidence="1">Whole body</tissue>
    </source>
</reference>
<accession>A0A151XDC3</accession>
<evidence type="ECO:0000313" key="2">
    <source>
        <dbReference type="Proteomes" id="UP000075809"/>
    </source>
</evidence>
<proteinExistence type="predicted"/>
<dbReference type="EMBL" id="KQ982294">
    <property type="protein sequence ID" value="KYQ58371.1"/>
    <property type="molecule type" value="Genomic_DNA"/>
</dbReference>
<protein>
    <submittedName>
        <fullName evidence="1">Uncharacterized protein</fullName>
    </submittedName>
</protein>
<keyword evidence="2" id="KW-1185">Reference proteome</keyword>
<name>A0A151XDC3_9HYME</name>